<dbReference type="InterPro" id="IPR011925">
    <property type="entry name" value="LolCE_TM"/>
</dbReference>
<comment type="subcellular location">
    <subcellularLocation>
        <location evidence="1">Cell membrane</location>
        <topology evidence="1">Multi-pass membrane protein</topology>
    </subcellularLocation>
</comment>
<keyword evidence="4" id="KW-1003">Cell membrane</keyword>
<dbReference type="EMBL" id="UFQR01000001">
    <property type="protein sequence ID" value="SSW94663.1"/>
    <property type="molecule type" value="Genomic_DNA"/>
</dbReference>
<dbReference type="InterPro" id="IPR051447">
    <property type="entry name" value="Lipoprotein-release_system"/>
</dbReference>
<evidence type="ECO:0000256" key="6">
    <source>
        <dbReference type="ARBA" id="ARBA00022989"/>
    </source>
</evidence>
<reference evidence="11" key="1">
    <citation type="submission" date="2018-04" db="EMBL/GenBank/DDBJ databases">
        <authorList>
            <person name="Go L.Y."/>
            <person name="Mitchell J.A."/>
        </authorList>
    </citation>
    <scope>NUCLEOTIDE SEQUENCE</scope>
    <source>
        <strain evidence="11">ARTV</strain>
    </source>
</reference>
<dbReference type="AlphaFoldDB" id="A0A3B0LXD2"/>
<dbReference type="Pfam" id="PF12704">
    <property type="entry name" value="MacB_PCD"/>
    <property type="match status" value="1"/>
</dbReference>
<evidence type="ECO:0000259" key="10">
    <source>
        <dbReference type="Pfam" id="PF12704"/>
    </source>
</evidence>
<feature type="transmembrane region" description="Helical" evidence="8">
    <location>
        <begin position="270"/>
        <end position="291"/>
    </location>
</feature>
<name>A0A3B0LXD2_9GAMM</name>
<evidence type="ECO:0000259" key="9">
    <source>
        <dbReference type="Pfam" id="PF02687"/>
    </source>
</evidence>
<accession>A0A3B0LXD2</accession>
<keyword evidence="5 8" id="KW-0812">Transmembrane</keyword>
<evidence type="ECO:0000256" key="2">
    <source>
        <dbReference type="ARBA" id="ARBA00005236"/>
    </source>
</evidence>
<sequence length="400" mass="43539">MSQSVIFYIGLRYMRGRTGDRFGRFVSSLSTIGIALGVMALITVTAVMNGFERSLQQSILAYMPQAILTTPEGNLNPNQYPAKNVTYLEGIESIAPIVESDVVLQSSQNVGVAVMIGVDKKSTEPLLNHLQDVDPSVLTAGSYHVILGVKLAEQLELKRGDQLRLIVPGVSQLTPMGRIPSQRLFTVAGFFATEGEADNSELLVDQQDAARLMRYPIGNIMGWRLYFKAPLTVDSLSQQTLPAGMVWQDWRERKGEFFQAVRMEKNMMGLLLSLIIAVAAFNIITSLSLLVMEKQSEVAILQTLGLKRGQIMAIFMLQGAGAGIIGTIIGTLLGLFIASQLNIIMPMLGLLAKGIELPISIDPARIILIALSSIAISLLATLYPSWRAATVQPAEALSYE</sequence>
<dbReference type="NCBIfam" id="TIGR02212">
    <property type="entry name" value="lolCE"/>
    <property type="match status" value="1"/>
</dbReference>
<dbReference type="GO" id="GO:0098797">
    <property type="term" value="C:plasma membrane protein complex"/>
    <property type="evidence" value="ECO:0007669"/>
    <property type="project" value="TreeGrafter"/>
</dbReference>
<evidence type="ECO:0000256" key="3">
    <source>
        <dbReference type="ARBA" id="ARBA00022448"/>
    </source>
</evidence>
<feature type="transmembrane region" description="Helical" evidence="8">
    <location>
        <begin position="311"/>
        <end position="338"/>
    </location>
</feature>
<proteinExistence type="inferred from homology"/>
<dbReference type="InterPro" id="IPR003838">
    <property type="entry name" value="ABC3_permease_C"/>
</dbReference>
<dbReference type="PANTHER" id="PTHR30489:SF8">
    <property type="entry name" value="LIPOPROTEIN-RELEASING SYSTEM TRANSMEMBRANE PROTEIN LOLC"/>
    <property type="match status" value="1"/>
</dbReference>
<gene>
    <name evidence="11" type="primary">lolC</name>
    <name evidence="11" type="ORF">ARTV_0187</name>
</gene>
<keyword evidence="3" id="KW-0813">Transport</keyword>
<dbReference type="InterPro" id="IPR025857">
    <property type="entry name" value="MacB_PCD"/>
</dbReference>
<dbReference type="PANTHER" id="PTHR30489">
    <property type="entry name" value="LIPOPROTEIN-RELEASING SYSTEM TRANSMEMBRANE PROTEIN LOLE"/>
    <property type="match status" value="1"/>
</dbReference>
<dbReference type="Pfam" id="PF02687">
    <property type="entry name" value="FtsX"/>
    <property type="match status" value="1"/>
</dbReference>
<feature type="transmembrane region" description="Helical" evidence="8">
    <location>
        <begin position="366"/>
        <end position="386"/>
    </location>
</feature>
<evidence type="ECO:0000256" key="7">
    <source>
        <dbReference type="ARBA" id="ARBA00023136"/>
    </source>
</evidence>
<feature type="domain" description="MacB-like periplasmic core" evidence="10">
    <location>
        <begin position="27"/>
        <end position="214"/>
    </location>
</feature>
<keyword evidence="6 8" id="KW-1133">Transmembrane helix</keyword>
<evidence type="ECO:0000256" key="4">
    <source>
        <dbReference type="ARBA" id="ARBA00022475"/>
    </source>
</evidence>
<organism evidence="11">
    <name type="scientific">Arsenophonus endosymbiont of Trialeurodes vaporariorum</name>
    <dbReference type="NCBI Taxonomy" id="235567"/>
    <lineage>
        <taxon>Bacteria</taxon>
        <taxon>Pseudomonadati</taxon>
        <taxon>Pseudomonadota</taxon>
        <taxon>Gammaproteobacteria</taxon>
        <taxon>Enterobacterales</taxon>
        <taxon>Morganellaceae</taxon>
        <taxon>Arsenophonus</taxon>
    </lineage>
</organism>
<comment type="similarity">
    <text evidence="2">Belongs to the ABC-4 integral membrane protein family. LolC/E subfamily.</text>
</comment>
<dbReference type="NCBIfam" id="NF008076">
    <property type="entry name" value="PRK10814.1"/>
    <property type="match status" value="1"/>
</dbReference>
<dbReference type="GO" id="GO:0044874">
    <property type="term" value="P:lipoprotein localization to outer membrane"/>
    <property type="evidence" value="ECO:0007669"/>
    <property type="project" value="TreeGrafter"/>
</dbReference>
<feature type="domain" description="ABC3 transporter permease C-terminal" evidence="9">
    <location>
        <begin position="271"/>
        <end position="393"/>
    </location>
</feature>
<dbReference type="GO" id="GO:0042953">
    <property type="term" value="P:lipoprotein transport"/>
    <property type="evidence" value="ECO:0007669"/>
    <property type="project" value="InterPro"/>
</dbReference>
<evidence type="ECO:0000256" key="5">
    <source>
        <dbReference type="ARBA" id="ARBA00022692"/>
    </source>
</evidence>
<keyword evidence="11" id="KW-0449">Lipoprotein</keyword>
<protein>
    <submittedName>
        <fullName evidence="11">Lipoprotein-releasing system transmembrane protein LolC</fullName>
    </submittedName>
</protein>
<feature type="transmembrane region" description="Helical" evidence="8">
    <location>
        <begin position="25"/>
        <end position="48"/>
    </location>
</feature>
<evidence type="ECO:0000256" key="8">
    <source>
        <dbReference type="SAM" id="Phobius"/>
    </source>
</evidence>
<keyword evidence="7 8" id="KW-0472">Membrane</keyword>
<evidence type="ECO:0000313" key="11">
    <source>
        <dbReference type="EMBL" id="SSW94663.1"/>
    </source>
</evidence>
<evidence type="ECO:0000256" key="1">
    <source>
        <dbReference type="ARBA" id="ARBA00004651"/>
    </source>
</evidence>